<dbReference type="InterPro" id="IPR035644">
    <property type="entry name" value="MraZ_C"/>
</dbReference>
<dbReference type="CDD" id="cd16320">
    <property type="entry name" value="MraZ_N"/>
    <property type="match status" value="1"/>
</dbReference>
<dbReference type="InterPro" id="IPR003444">
    <property type="entry name" value="MraZ"/>
</dbReference>
<keyword evidence="5 7" id="KW-0238">DNA-binding</keyword>
<dbReference type="GO" id="GO:2000143">
    <property type="term" value="P:negative regulation of DNA-templated transcription initiation"/>
    <property type="evidence" value="ECO:0007669"/>
    <property type="project" value="TreeGrafter"/>
</dbReference>
<dbReference type="InterPro" id="IPR020603">
    <property type="entry name" value="MraZ_dom"/>
</dbReference>
<evidence type="ECO:0000256" key="4">
    <source>
        <dbReference type="ARBA" id="ARBA00023015"/>
    </source>
</evidence>
<dbReference type="NCBIfam" id="NF001477">
    <property type="entry name" value="PRK00326.2-4"/>
    <property type="match status" value="1"/>
</dbReference>
<dbReference type="HAMAP" id="MF_01008">
    <property type="entry name" value="MraZ"/>
    <property type="match status" value="1"/>
</dbReference>
<sequence>MGLFLSTIVNKVDRKGRVSVPASFRTTLSQQIFQGIIAYRSFTASCIEGCGMDFMERLSDSTQTFDAFSPEQEDISALIFADARQLAWDPEGRILLPEDLIEHAGLSETAAFVGKGQTFQIWQPEAYKAMEAEIRARALKNRPTLPLKAPVKPVVGDGK</sequence>
<evidence type="ECO:0000256" key="3">
    <source>
        <dbReference type="ARBA" id="ARBA00022737"/>
    </source>
</evidence>
<proteinExistence type="inferred from homology"/>
<protein>
    <recommendedName>
        <fullName evidence="1 7">Transcriptional regulator MraZ</fullName>
    </recommendedName>
</protein>
<evidence type="ECO:0000259" key="8">
    <source>
        <dbReference type="PROSITE" id="PS51740"/>
    </source>
</evidence>
<dbReference type="PANTHER" id="PTHR34701:SF1">
    <property type="entry name" value="TRANSCRIPTIONAL REGULATOR MRAZ"/>
    <property type="match status" value="1"/>
</dbReference>
<dbReference type="Gene3D" id="3.40.1550.20">
    <property type="entry name" value="Transcriptional regulator MraZ domain"/>
    <property type="match status" value="1"/>
</dbReference>
<gene>
    <name evidence="7" type="primary">mraZ</name>
    <name evidence="9" type="ORF">MGR_0065</name>
</gene>
<dbReference type="GO" id="GO:0003700">
    <property type="term" value="F:DNA-binding transcription factor activity"/>
    <property type="evidence" value="ECO:0007669"/>
    <property type="project" value="UniProtKB-UniRule"/>
</dbReference>
<keyword evidence="4 7" id="KW-0805">Transcription regulation</keyword>
<feature type="domain" description="SpoVT-AbrB" evidence="8">
    <location>
        <begin position="7"/>
        <end position="54"/>
    </location>
</feature>
<dbReference type="AlphaFoldDB" id="A4TVH1"/>
<dbReference type="Pfam" id="PF02381">
    <property type="entry name" value="MraZ"/>
    <property type="match status" value="1"/>
</dbReference>
<name>A4TVH1_9PROT</name>
<dbReference type="GO" id="GO:0009295">
    <property type="term" value="C:nucleoid"/>
    <property type="evidence" value="ECO:0007669"/>
    <property type="project" value="UniProtKB-SubCell"/>
</dbReference>
<dbReference type="InterPro" id="IPR037914">
    <property type="entry name" value="SpoVT-AbrB_sf"/>
</dbReference>
<dbReference type="InterPro" id="IPR035642">
    <property type="entry name" value="MraZ_N"/>
</dbReference>
<evidence type="ECO:0000256" key="5">
    <source>
        <dbReference type="ARBA" id="ARBA00023125"/>
    </source>
</evidence>
<dbReference type="SUPFAM" id="SSF89447">
    <property type="entry name" value="AbrB/MazE/MraZ-like"/>
    <property type="match status" value="1"/>
</dbReference>
<evidence type="ECO:0000256" key="7">
    <source>
        <dbReference type="HAMAP-Rule" id="MF_01008"/>
    </source>
</evidence>
<comment type="subunit">
    <text evidence="7">Forms oligomers.</text>
</comment>
<organism evidence="9">
    <name type="scientific">Magnetospirillum gryphiswaldense</name>
    <dbReference type="NCBI Taxonomy" id="55518"/>
    <lineage>
        <taxon>Bacteria</taxon>
        <taxon>Pseudomonadati</taxon>
        <taxon>Pseudomonadota</taxon>
        <taxon>Alphaproteobacteria</taxon>
        <taxon>Rhodospirillales</taxon>
        <taxon>Rhodospirillaceae</taxon>
        <taxon>Magnetospirillum</taxon>
    </lineage>
</organism>
<dbReference type="InterPro" id="IPR038619">
    <property type="entry name" value="MraZ_sf"/>
</dbReference>
<dbReference type="PROSITE" id="PS51740">
    <property type="entry name" value="SPOVT_ABRB"/>
    <property type="match status" value="2"/>
</dbReference>
<comment type="similarity">
    <text evidence="7">Belongs to the MraZ family.</text>
</comment>
<keyword evidence="6 7" id="KW-0804">Transcription</keyword>
<evidence type="ECO:0000256" key="1">
    <source>
        <dbReference type="ARBA" id="ARBA00013860"/>
    </source>
</evidence>
<comment type="subcellular location">
    <subcellularLocation>
        <location evidence="7">Cytoplasm</location>
        <location evidence="7">Nucleoid</location>
    </subcellularLocation>
</comment>
<keyword evidence="2 7" id="KW-0963">Cytoplasm</keyword>
<dbReference type="GO" id="GO:0000976">
    <property type="term" value="F:transcription cis-regulatory region binding"/>
    <property type="evidence" value="ECO:0007669"/>
    <property type="project" value="TreeGrafter"/>
</dbReference>
<dbReference type="PANTHER" id="PTHR34701">
    <property type="entry name" value="TRANSCRIPTIONAL REGULATOR MRAZ"/>
    <property type="match status" value="1"/>
</dbReference>
<dbReference type="EMBL" id="CU459003">
    <property type="protein sequence ID" value="CAM74628.1"/>
    <property type="molecule type" value="Genomic_DNA"/>
</dbReference>
<evidence type="ECO:0000313" key="9">
    <source>
        <dbReference type="EMBL" id="CAM74628.1"/>
    </source>
</evidence>
<accession>A4TVH1</accession>
<reference evidence="9" key="1">
    <citation type="journal article" date="2007" name="J. Bacteriol.">
        <title>Comparative genome analysis of four magnetotactic bacteria reveals a complex set of group-specific genes implicated in magnetosome biomineralization and function.</title>
        <authorList>
            <person name="Richter M."/>
            <person name="Kube M."/>
            <person name="Bazylinski D.A."/>
            <person name="Lombardot T."/>
            <person name="Gloeckner F.O."/>
            <person name="Reinhardt R."/>
            <person name="Schueler D."/>
        </authorList>
    </citation>
    <scope>NUCLEOTIDE SEQUENCE</scope>
    <source>
        <strain evidence="9">MSR-1</strain>
    </source>
</reference>
<keyword evidence="3" id="KW-0677">Repeat</keyword>
<dbReference type="GO" id="GO:0005737">
    <property type="term" value="C:cytoplasm"/>
    <property type="evidence" value="ECO:0007669"/>
    <property type="project" value="UniProtKB-UniRule"/>
</dbReference>
<dbReference type="InterPro" id="IPR007159">
    <property type="entry name" value="SpoVT-AbrB_dom"/>
</dbReference>
<evidence type="ECO:0000256" key="2">
    <source>
        <dbReference type="ARBA" id="ARBA00022490"/>
    </source>
</evidence>
<dbReference type="CDD" id="cd16321">
    <property type="entry name" value="MraZ_C"/>
    <property type="match status" value="1"/>
</dbReference>
<feature type="domain" description="SpoVT-AbrB" evidence="8">
    <location>
        <begin position="83"/>
        <end position="126"/>
    </location>
</feature>
<evidence type="ECO:0000256" key="6">
    <source>
        <dbReference type="ARBA" id="ARBA00023163"/>
    </source>
</evidence>